<accession>A0A0F3N160</accession>
<dbReference type="PATRIC" id="fig|1359164.3.peg.775"/>
<organism evidence="1 2">
    <name type="scientific">Rickettsia amblyommatis str. Ac/Pa</name>
    <dbReference type="NCBI Taxonomy" id="1359164"/>
    <lineage>
        <taxon>Bacteria</taxon>
        <taxon>Pseudomonadati</taxon>
        <taxon>Pseudomonadota</taxon>
        <taxon>Alphaproteobacteria</taxon>
        <taxon>Rickettsiales</taxon>
        <taxon>Rickettsiaceae</taxon>
        <taxon>Rickettsieae</taxon>
        <taxon>Rickettsia</taxon>
        <taxon>spotted fever group</taxon>
    </lineage>
</organism>
<evidence type="ECO:0000313" key="2">
    <source>
        <dbReference type="Proteomes" id="UP000033556"/>
    </source>
</evidence>
<gene>
    <name evidence="1" type="ORF">APHACPA_0784</name>
</gene>
<reference evidence="1 2" key="1">
    <citation type="submission" date="2015-01" db="EMBL/GenBank/DDBJ databases">
        <title>Genome Sequencing of Rickettsiales.</title>
        <authorList>
            <person name="Daugherty S.C."/>
            <person name="Su Q."/>
            <person name="Abolude K."/>
            <person name="Beier-Sexton M."/>
            <person name="Carlyon J.A."/>
            <person name="Carter R."/>
            <person name="Day N.P."/>
            <person name="Dumler S.J."/>
            <person name="Dyachenko V."/>
            <person name="Godinez A."/>
            <person name="Kurtti T.J."/>
            <person name="Lichay M."/>
            <person name="Mullins K.E."/>
            <person name="Ott S."/>
            <person name="Pappas-Brown V."/>
            <person name="Paris D.H."/>
            <person name="Patel P."/>
            <person name="Richards A.L."/>
            <person name="Sadzewicz L."/>
            <person name="Sears K."/>
            <person name="Seidman D."/>
            <person name="Sengamalay N."/>
            <person name="Stenos J."/>
            <person name="Tallon L.J."/>
            <person name="Vincent G."/>
            <person name="Fraser C.M."/>
            <person name="Munderloh U."/>
            <person name="Dunning-Hotopp J.C."/>
        </authorList>
    </citation>
    <scope>NUCLEOTIDE SEQUENCE [LARGE SCALE GENOMIC DNA]</scope>
    <source>
        <strain evidence="1 2">Ac/Pa</strain>
    </source>
</reference>
<dbReference type="EMBL" id="LANR01000001">
    <property type="protein sequence ID" value="KJV61770.1"/>
    <property type="molecule type" value="Genomic_DNA"/>
</dbReference>
<sequence length="43" mass="4876">MGTFCASVIVEKFIMNMHKHNIRYIILDPFRLNGVGSDCHPVA</sequence>
<keyword evidence="2" id="KW-1185">Reference proteome</keyword>
<dbReference type="Proteomes" id="UP000033556">
    <property type="component" value="Unassembled WGS sequence"/>
</dbReference>
<proteinExistence type="predicted"/>
<comment type="caution">
    <text evidence="1">The sequence shown here is derived from an EMBL/GenBank/DDBJ whole genome shotgun (WGS) entry which is preliminary data.</text>
</comment>
<protein>
    <submittedName>
        <fullName evidence="1">Uncharacterized protein</fullName>
    </submittedName>
</protein>
<name>A0A0F3N160_RICAM</name>
<evidence type="ECO:0000313" key="1">
    <source>
        <dbReference type="EMBL" id="KJV61770.1"/>
    </source>
</evidence>
<dbReference type="AlphaFoldDB" id="A0A0F3N160"/>